<evidence type="ECO:0000313" key="3">
    <source>
        <dbReference type="Proteomes" id="UP000294513"/>
    </source>
</evidence>
<dbReference type="Proteomes" id="UP000294513">
    <property type="component" value="Unassembled WGS sequence"/>
</dbReference>
<name>A0A4R5CJM2_9ACTN</name>
<accession>A0A4R5CJM2</accession>
<dbReference type="EMBL" id="SMKU01000002">
    <property type="protein sequence ID" value="TDD97612.1"/>
    <property type="molecule type" value="Genomic_DNA"/>
</dbReference>
<dbReference type="AlphaFoldDB" id="A0A4R5CJM2"/>
<evidence type="ECO:0000313" key="2">
    <source>
        <dbReference type="EMBL" id="TDD97612.1"/>
    </source>
</evidence>
<evidence type="ECO:0000256" key="1">
    <source>
        <dbReference type="SAM" id="MobiDB-lite"/>
    </source>
</evidence>
<protein>
    <submittedName>
        <fullName evidence="2">Uncharacterized protein</fullName>
    </submittedName>
</protein>
<dbReference type="OrthoDB" id="3466229at2"/>
<dbReference type="RefSeq" id="WP_131888774.1">
    <property type="nucleotide sequence ID" value="NZ_SMKU01000002.1"/>
</dbReference>
<reference evidence="2 3" key="1">
    <citation type="submission" date="2019-03" db="EMBL/GenBank/DDBJ databases">
        <title>Draft genome sequences of novel Actinobacteria.</title>
        <authorList>
            <person name="Sahin N."/>
            <person name="Ay H."/>
            <person name="Saygin H."/>
        </authorList>
    </citation>
    <scope>NUCLEOTIDE SEQUENCE [LARGE SCALE GENOMIC DNA]</scope>
    <source>
        <strain evidence="2 3">H3C3</strain>
    </source>
</reference>
<comment type="caution">
    <text evidence="2">The sequence shown here is derived from an EMBL/GenBank/DDBJ whole genome shotgun (WGS) entry which is preliminary data.</text>
</comment>
<organism evidence="2 3">
    <name type="scientific">Actinomadura rubrisoli</name>
    <dbReference type="NCBI Taxonomy" id="2530368"/>
    <lineage>
        <taxon>Bacteria</taxon>
        <taxon>Bacillati</taxon>
        <taxon>Actinomycetota</taxon>
        <taxon>Actinomycetes</taxon>
        <taxon>Streptosporangiales</taxon>
        <taxon>Thermomonosporaceae</taxon>
        <taxon>Actinomadura</taxon>
    </lineage>
</organism>
<gene>
    <name evidence="2" type="ORF">E1298_00855</name>
</gene>
<keyword evidence="3" id="KW-1185">Reference proteome</keyword>
<sequence length="292" mass="32216">MTNTDDGMHDCARGERCAARKTIAGDGGERIIVPAQTYRVFCDGDRDRVRVCVAELPNRYTELRTRIGDRRIVDGPRVSGGGRSAPVPINLGVDALLRQIEEITLSWDERVRVLARLADLTAPSHAHAVTAACGMLTAHVDVLLGLDADDMTRTMDLTRREYLPDDATGWVFPAGGWILYYAALGAAEAGREVLNLHHRSLAMLGYAPQHHDLIVACWECGERSLRRHDGTAGLADHVECLRCREQYLGSRLRSLMVEEEQAQLRKAGRERRRTDPGRVVLAGSRDGTGGRA</sequence>
<feature type="region of interest" description="Disordered" evidence="1">
    <location>
        <begin position="265"/>
        <end position="292"/>
    </location>
</feature>
<proteinExistence type="predicted"/>